<proteinExistence type="predicted"/>
<reference evidence="3" key="1">
    <citation type="journal article" date="2019" name="Int. J. Syst. Evol. Microbiol.">
        <title>The Global Catalogue of Microorganisms (GCM) 10K type strain sequencing project: providing services to taxonomists for standard genome sequencing and annotation.</title>
        <authorList>
            <consortium name="The Broad Institute Genomics Platform"/>
            <consortium name="The Broad Institute Genome Sequencing Center for Infectious Disease"/>
            <person name="Wu L."/>
            <person name="Ma J."/>
        </authorList>
    </citation>
    <scope>NUCLEOTIDE SEQUENCE [LARGE SCALE GENOMIC DNA]</scope>
    <source>
        <strain evidence="3">JCM 4788</strain>
    </source>
</reference>
<comment type="caution">
    <text evidence="2">The sequence shown here is derived from an EMBL/GenBank/DDBJ whole genome shotgun (WGS) entry which is preliminary data.</text>
</comment>
<dbReference type="RefSeq" id="WP_344026869.1">
    <property type="nucleotide sequence ID" value="NZ_BAAABX010000048.1"/>
</dbReference>
<evidence type="ECO:0000256" key="1">
    <source>
        <dbReference type="SAM" id="MobiDB-lite"/>
    </source>
</evidence>
<evidence type="ECO:0000313" key="3">
    <source>
        <dbReference type="Proteomes" id="UP001500879"/>
    </source>
</evidence>
<dbReference type="Proteomes" id="UP001500879">
    <property type="component" value="Unassembled WGS sequence"/>
</dbReference>
<dbReference type="Gene3D" id="3.90.1240.10">
    <property type="entry name" value="Metalloproteases ('zincins'), catalytic domain like"/>
    <property type="match status" value="1"/>
</dbReference>
<evidence type="ECO:0000313" key="2">
    <source>
        <dbReference type="EMBL" id="GAA0417149.1"/>
    </source>
</evidence>
<keyword evidence="3" id="KW-1185">Reference proteome</keyword>
<sequence length="963" mass="106042">MPRPTGIDPARLAPPRPVRAAVEPPTAVTWIDGEPLPVTVIRPGIAVCPDPATVTTVLPTANPRPDLALRAEEYIREIDFLLRRIESSEAGQRLVEFLGHARPLPDPDGSYGGPDDWVSGLNRRVLCGPRGSRKNDRTLTQRDLAGINVIIMQATDGDPAQWSLQHGGTGPQYDGRGAFSAVAFHPRVMLLVDDVPMAPEVTLAHELVHCAHALAGTTDETGKDTAERRRIRQEATNEAVGLFREKYGTGYQQSKRNPNPAKVPRTGKTETHAERMAFYDKTFDELFLRRLHPLPVAETAQGLVVLRDVFWEEIRTHGSDVALEWIDGIVQIHEGRRISPSPAEVRAERLAFDHHARAVVRAGRRDEDALAALRDAAATWYQRKRVRGVSEVAIARDLGFRHRIAYVALTKVQNVCHLAVPRDRIPHRVFAGASSFVYAHDTTSLDALAAALSTADPATADSVRAHRDELGAARPEHGSVLEQRGCRRGPDQPAETSRTHWVNPDGVPAELREQIGVIIHRARSGTSAKGKASRDMITDVYEGRAVGTPRPGQGRPGFVAMVPAKVDDHDKLLALARRYRDEATGTRQGCALVIGLNEGYHHGEKEAERATRAARQQKIIDKFVEAWQQERDSIPVAVLSFLWRAPQGAKLNDQKTIPYGAIRQTIAASERTRAFVEALYADGKGCERVYLHTGDADVLSLKSPGNTPLFDAAATLLEAAALREKGTWPDLFSGGYRLPAGGDPRVDIATGLDRAVRVAMAKTEPRTVYFPEPNTFIKLEEGAHELEPGVTFGIHDQEGEHLAKTLADVRAASRRLFDPECSVATDGTRLVQRIKDLPPATSISAHIKALRQSYTQSHARKEEWGKRVLDFYGAAPRPAKDLSDLVFAVPDDGELRRLSELDRESFEKDITEGRRNAFKAAVKEKKIGEALPAEHLRAIGAIAVQTHEALLRGYVDAYRRLAR</sequence>
<accession>A0ABP3IQD4</accession>
<dbReference type="EMBL" id="BAAABX010000048">
    <property type="protein sequence ID" value="GAA0417149.1"/>
    <property type="molecule type" value="Genomic_DNA"/>
</dbReference>
<protein>
    <submittedName>
        <fullName evidence="2">Uncharacterized protein</fullName>
    </submittedName>
</protein>
<organism evidence="2 3">
    <name type="scientific">Streptomyces luteireticuli</name>
    <dbReference type="NCBI Taxonomy" id="173858"/>
    <lineage>
        <taxon>Bacteria</taxon>
        <taxon>Bacillati</taxon>
        <taxon>Actinomycetota</taxon>
        <taxon>Actinomycetes</taxon>
        <taxon>Kitasatosporales</taxon>
        <taxon>Streptomycetaceae</taxon>
        <taxon>Streptomyces</taxon>
    </lineage>
</organism>
<dbReference type="Pfam" id="PF14891">
    <property type="entry name" value="Peptidase_M91"/>
    <property type="match status" value="1"/>
</dbReference>
<gene>
    <name evidence="2" type="ORF">GCM10010357_43150</name>
</gene>
<dbReference type="SUPFAM" id="SSF55486">
    <property type="entry name" value="Metalloproteases ('zincins'), catalytic domain"/>
    <property type="match status" value="1"/>
</dbReference>
<feature type="region of interest" description="Disordered" evidence="1">
    <location>
        <begin position="483"/>
        <end position="504"/>
    </location>
</feature>
<name>A0ABP3IQD4_9ACTN</name>
<dbReference type="InterPro" id="IPR028208">
    <property type="entry name" value="Effector_pro_NleD-like"/>
</dbReference>